<sequence>MAPKSSPNLVCTVASRLGSPVPGALVLPEKIFLTPHYHEEEFSKKLKL</sequence>
<name>A0A8S2URY9_9BILA</name>
<dbReference type="Proteomes" id="UP000681967">
    <property type="component" value="Unassembled WGS sequence"/>
</dbReference>
<evidence type="ECO:0000313" key="1">
    <source>
        <dbReference type="EMBL" id="CAF4358909.1"/>
    </source>
</evidence>
<dbReference type="EMBL" id="CAJOBH010046820">
    <property type="protein sequence ID" value="CAF4358909.1"/>
    <property type="molecule type" value="Genomic_DNA"/>
</dbReference>
<comment type="caution">
    <text evidence="1">The sequence shown here is derived from an EMBL/GenBank/DDBJ whole genome shotgun (WGS) entry which is preliminary data.</text>
</comment>
<proteinExistence type="predicted"/>
<reference evidence="1" key="1">
    <citation type="submission" date="2021-02" db="EMBL/GenBank/DDBJ databases">
        <authorList>
            <person name="Nowell W R."/>
        </authorList>
    </citation>
    <scope>NUCLEOTIDE SEQUENCE</scope>
</reference>
<protein>
    <submittedName>
        <fullName evidence="1">Uncharacterized protein</fullName>
    </submittedName>
</protein>
<gene>
    <name evidence="1" type="ORF">BYL167_LOCUS29809</name>
</gene>
<dbReference type="AlphaFoldDB" id="A0A8S2URY9"/>
<feature type="non-terminal residue" evidence="1">
    <location>
        <position position="48"/>
    </location>
</feature>
<organism evidence="1 2">
    <name type="scientific">Rotaria magnacalcarata</name>
    <dbReference type="NCBI Taxonomy" id="392030"/>
    <lineage>
        <taxon>Eukaryota</taxon>
        <taxon>Metazoa</taxon>
        <taxon>Spiralia</taxon>
        <taxon>Gnathifera</taxon>
        <taxon>Rotifera</taxon>
        <taxon>Eurotatoria</taxon>
        <taxon>Bdelloidea</taxon>
        <taxon>Philodinida</taxon>
        <taxon>Philodinidae</taxon>
        <taxon>Rotaria</taxon>
    </lineage>
</organism>
<evidence type="ECO:0000313" key="2">
    <source>
        <dbReference type="Proteomes" id="UP000681967"/>
    </source>
</evidence>
<accession>A0A8S2URY9</accession>